<feature type="region of interest" description="Disordered" evidence="1">
    <location>
        <begin position="1"/>
        <end position="84"/>
    </location>
</feature>
<reference evidence="2" key="1">
    <citation type="journal article" date="2022" name="bioRxiv">
        <title>Sequencing and chromosome-scale assembly of the giantPleurodeles waltlgenome.</title>
        <authorList>
            <person name="Brown T."/>
            <person name="Elewa A."/>
            <person name="Iarovenko S."/>
            <person name="Subramanian E."/>
            <person name="Araus A.J."/>
            <person name="Petzold A."/>
            <person name="Susuki M."/>
            <person name="Suzuki K.-i.T."/>
            <person name="Hayashi T."/>
            <person name="Toyoda A."/>
            <person name="Oliveira C."/>
            <person name="Osipova E."/>
            <person name="Leigh N.D."/>
            <person name="Simon A."/>
            <person name="Yun M.H."/>
        </authorList>
    </citation>
    <scope>NUCLEOTIDE SEQUENCE</scope>
    <source>
        <strain evidence="2">20211129_DDA</strain>
        <tissue evidence="2">Liver</tissue>
    </source>
</reference>
<evidence type="ECO:0000256" key="1">
    <source>
        <dbReference type="SAM" id="MobiDB-lite"/>
    </source>
</evidence>
<sequence length="107" mass="11679">MAPGDTIGRTISQEDDGFWGHNVKRLTVPDEEEEDAPNTARKGEGTGPILEKRGRVDGRQRDEGNNESRTQEPRGPGTFSSQGSVATFLEGRGCTRYAAISRREGLC</sequence>
<accession>A0AAV7Q944</accession>
<name>A0AAV7Q944_PLEWA</name>
<dbReference type="AlphaFoldDB" id="A0AAV7Q944"/>
<evidence type="ECO:0000313" key="3">
    <source>
        <dbReference type="Proteomes" id="UP001066276"/>
    </source>
</evidence>
<organism evidence="2 3">
    <name type="scientific">Pleurodeles waltl</name>
    <name type="common">Iberian ribbed newt</name>
    <dbReference type="NCBI Taxonomy" id="8319"/>
    <lineage>
        <taxon>Eukaryota</taxon>
        <taxon>Metazoa</taxon>
        <taxon>Chordata</taxon>
        <taxon>Craniata</taxon>
        <taxon>Vertebrata</taxon>
        <taxon>Euteleostomi</taxon>
        <taxon>Amphibia</taxon>
        <taxon>Batrachia</taxon>
        <taxon>Caudata</taxon>
        <taxon>Salamandroidea</taxon>
        <taxon>Salamandridae</taxon>
        <taxon>Pleurodelinae</taxon>
        <taxon>Pleurodeles</taxon>
    </lineage>
</organism>
<evidence type="ECO:0000313" key="2">
    <source>
        <dbReference type="EMBL" id="KAJ1137067.1"/>
    </source>
</evidence>
<keyword evidence="3" id="KW-1185">Reference proteome</keyword>
<feature type="compositionally biased region" description="Basic and acidic residues" evidence="1">
    <location>
        <begin position="50"/>
        <end position="72"/>
    </location>
</feature>
<gene>
    <name evidence="2" type="ORF">NDU88_003480</name>
</gene>
<dbReference type="Proteomes" id="UP001066276">
    <property type="component" value="Chromosome 6"/>
</dbReference>
<dbReference type="EMBL" id="JANPWB010000010">
    <property type="protein sequence ID" value="KAJ1137067.1"/>
    <property type="molecule type" value="Genomic_DNA"/>
</dbReference>
<comment type="caution">
    <text evidence="2">The sequence shown here is derived from an EMBL/GenBank/DDBJ whole genome shotgun (WGS) entry which is preliminary data.</text>
</comment>
<protein>
    <submittedName>
        <fullName evidence="2">Uncharacterized protein</fullName>
    </submittedName>
</protein>
<proteinExistence type="predicted"/>